<dbReference type="Gene3D" id="3.40.50.300">
    <property type="entry name" value="P-loop containing nucleotide triphosphate hydrolases"/>
    <property type="match status" value="2"/>
</dbReference>
<dbReference type="InterPro" id="IPR050474">
    <property type="entry name" value="Hel308_SKI2-like"/>
</dbReference>
<keyword evidence="7" id="KW-1185">Reference proteome</keyword>
<evidence type="ECO:0000256" key="1">
    <source>
        <dbReference type="ARBA" id="ARBA00022741"/>
    </source>
</evidence>
<dbReference type="SMART" id="SM00487">
    <property type="entry name" value="DEXDc"/>
    <property type="match status" value="1"/>
</dbReference>
<protein>
    <submittedName>
        <fullName evidence="6">DEAD/DEAH box helicase</fullName>
    </submittedName>
</protein>
<dbReference type="PANTHER" id="PTHR47961">
    <property type="entry name" value="DNA POLYMERASE THETA, PUTATIVE (AFU_ORTHOLOGUE AFUA_1G05260)-RELATED"/>
    <property type="match status" value="1"/>
</dbReference>
<feature type="domain" description="Helicase ATP-binding" evidence="5">
    <location>
        <begin position="300"/>
        <end position="472"/>
    </location>
</feature>
<reference evidence="6 7" key="1">
    <citation type="submission" date="2019-12" db="EMBL/GenBank/DDBJ databases">
        <title>Genomic-based taxomic classification of the family Erythrobacteraceae.</title>
        <authorList>
            <person name="Xu L."/>
        </authorList>
    </citation>
    <scope>NUCLEOTIDE SEQUENCE [LARGE SCALE GENOMIC DNA]</scope>
    <source>
        <strain evidence="6 7">KEMB 9005-328</strain>
    </source>
</reference>
<evidence type="ECO:0000313" key="6">
    <source>
        <dbReference type="EMBL" id="MXP29700.1"/>
    </source>
</evidence>
<dbReference type="RefSeq" id="WP_160753994.1">
    <property type="nucleotide sequence ID" value="NZ_WTYA01000010.1"/>
</dbReference>
<evidence type="ECO:0000256" key="2">
    <source>
        <dbReference type="ARBA" id="ARBA00022801"/>
    </source>
</evidence>
<sequence length="1137" mass="125682">METIEELEEFIDAVAQPNVRGRLLARGEARAITRRGGELPPESPVFAATLDTDLSEYGLSLLRASLALREQQGDPKVWRDGFLHAGNAFEALIRNGSPGDIGHGFLRTMGAASYHLAGYSAMAFSLMAQRDSEPNFAPAELAVVSLILNDLQSLRAQAEAWLTDVAHSDVAIAARLEDEDSDTDEAYAAILTTSVYRAFAYFEFALLSGSPGAHERAIGILRSSLKVASAVGAVTLWWIIRVALHLIDDQWSNSLHRIVPSNGPEGADRYTELREMLLASLYARKASEVELWPSQIEAARRATDLTDDLVVALPTSAGKTRVAELCALVSLSAAKRVLLVTPLRALSAQTERSFRNTFGPLGFSVSSLYGASGTMPGDEDALRTRAIVIATPEKLDFALRSDAELIDDIGLIVLDEGHLIGPSERELRYEILVQRLLSREDADSRRIVCLSAILPDGEQLDDLTAWIRNDVDGDPIKSNWRPTRQRFGTLAWNGHNARLTFDLDDDGPFIPQFIGQQPAIAPRRTPFPRDNRELTLAAAWKFSDEGKKTLIFCTQRDHVEGYAKAVVDLVRRGFLPSLLDNNEAIERAKSVGAEWLGADHPAVQCLSAGVAIHHARLPNPFLREVEALLNAGVLTVTVASPTLAQGLNLNAAVLLVPNLVRAGIPLTGEEFANVAGRAGRAFVDLEGLVIHVMYEPSGWRRRNWRDLVNSARTRTLESGLVLIANEILQRLARGGILARDDAFEYLANQRPAWHIDVDEEGDEPLELLLEKLDHAVLGLVEALDADAEDLPRLIDEALIGSLWARQISRRTEEVRQRQLSLFTARSQLIWSETTVEQRRGHFAMGVGLEAGLVLDDMADELAESLDQADLAAIAGELETLQASIVSLAERLLAIRPFVPDDDLPPNWHEVLNDWLAGTPVHEIGPDNMRLIEDVFTYRLVWALEAVRTRRVALGWTPELLAGTAAACLETGLPKFTMAMLVRAGLPSRVAAIAAVKDQNPVFVDTTDLVVWLESNEVATLTDNGDWPTADTTEIWEQFRNEMLGRVNQRWTSKEWRRNVDPETYVGDPVPGALYRVEVDQDDRSVWVLTPDFQKIVKLRRKLRDRAPSVLTARFNRGSNQAIIRRLGRSRASWSQEA</sequence>
<dbReference type="CDD" id="cd17921">
    <property type="entry name" value="DEXHc_Ski2"/>
    <property type="match status" value="1"/>
</dbReference>
<keyword evidence="4" id="KW-0067">ATP-binding</keyword>
<evidence type="ECO:0000256" key="4">
    <source>
        <dbReference type="ARBA" id="ARBA00022840"/>
    </source>
</evidence>
<dbReference type="GO" id="GO:0004386">
    <property type="term" value="F:helicase activity"/>
    <property type="evidence" value="ECO:0007669"/>
    <property type="project" value="UniProtKB-KW"/>
</dbReference>
<keyword evidence="1" id="KW-0547">Nucleotide-binding</keyword>
<dbReference type="SUPFAM" id="SSF52540">
    <property type="entry name" value="P-loop containing nucleoside triphosphate hydrolases"/>
    <property type="match status" value="1"/>
</dbReference>
<dbReference type="PROSITE" id="PS51192">
    <property type="entry name" value="HELICASE_ATP_BIND_1"/>
    <property type="match status" value="1"/>
</dbReference>
<dbReference type="GO" id="GO:0016787">
    <property type="term" value="F:hydrolase activity"/>
    <property type="evidence" value="ECO:0007669"/>
    <property type="project" value="UniProtKB-KW"/>
</dbReference>
<name>A0A845AHH3_9SPHN</name>
<dbReference type="PANTHER" id="PTHR47961:SF10">
    <property type="entry name" value="ATP-DEPENDENT DNA HELICASE HEL308"/>
    <property type="match status" value="1"/>
</dbReference>
<evidence type="ECO:0000256" key="3">
    <source>
        <dbReference type="ARBA" id="ARBA00022806"/>
    </source>
</evidence>
<dbReference type="Proteomes" id="UP000439780">
    <property type="component" value="Unassembled WGS sequence"/>
</dbReference>
<evidence type="ECO:0000259" key="5">
    <source>
        <dbReference type="PROSITE" id="PS51192"/>
    </source>
</evidence>
<proteinExistence type="predicted"/>
<dbReference type="GO" id="GO:0005524">
    <property type="term" value="F:ATP binding"/>
    <property type="evidence" value="ECO:0007669"/>
    <property type="project" value="UniProtKB-KW"/>
</dbReference>
<dbReference type="InterPro" id="IPR014001">
    <property type="entry name" value="Helicase_ATP-bd"/>
</dbReference>
<dbReference type="InterPro" id="IPR027417">
    <property type="entry name" value="P-loop_NTPase"/>
</dbReference>
<dbReference type="InterPro" id="IPR011545">
    <property type="entry name" value="DEAD/DEAH_box_helicase_dom"/>
</dbReference>
<dbReference type="GO" id="GO:0003676">
    <property type="term" value="F:nucleic acid binding"/>
    <property type="evidence" value="ECO:0007669"/>
    <property type="project" value="InterPro"/>
</dbReference>
<dbReference type="AlphaFoldDB" id="A0A845AHH3"/>
<dbReference type="EMBL" id="WTYA01000010">
    <property type="protein sequence ID" value="MXP29700.1"/>
    <property type="molecule type" value="Genomic_DNA"/>
</dbReference>
<comment type="caution">
    <text evidence="6">The sequence shown here is derived from an EMBL/GenBank/DDBJ whole genome shotgun (WGS) entry which is preliminary data.</text>
</comment>
<gene>
    <name evidence="6" type="ORF">GRI58_12865</name>
</gene>
<dbReference type="OrthoDB" id="9815222at2"/>
<evidence type="ECO:0000313" key="7">
    <source>
        <dbReference type="Proteomes" id="UP000439780"/>
    </source>
</evidence>
<accession>A0A845AHH3</accession>
<keyword evidence="3 6" id="KW-0347">Helicase</keyword>
<keyword evidence="2" id="KW-0378">Hydrolase</keyword>
<dbReference type="Pfam" id="PF00270">
    <property type="entry name" value="DEAD"/>
    <property type="match status" value="1"/>
</dbReference>
<organism evidence="6 7">
    <name type="scientific">Qipengyuania algicida</name>
    <dbReference type="NCBI Taxonomy" id="1836209"/>
    <lineage>
        <taxon>Bacteria</taxon>
        <taxon>Pseudomonadati</taxon>
        <taxon>Pseudomonadota</taxon>
        <taxon>Alphaproteobacteria</taxon>
        <taxon>Sphingomonadales</taxon>
        <taxon>Erythrobacteraceae</taxon>
        <taxon>Qipengyuania</taxon>
    </lineage>
</organism>